<dbReference type="EMBL" id="CP111028">
    <property type="protein sequence ID" value="WAR31505.1"/>
    <property type="molecule type" value="Genomic_DNA"/>
</dbReference>
<keyword evidence="3" id="KW-1185">Reference proteome</keyword>
<name>A0ABY7GAR3_MYAAR</name>
<sequence length="142" mass="15882">MLLSICFTALVASASVTVIVGAPGEADFIQIPPDKCLISLDDFYDKVVGNYYTSPLVMTSGRIGQADAKHFAQRSNFLWSVLDDGRVDHRIDEDGDGFLNEEPDYSGTDWCKIDSLITECLGSRLVHWQWNMLPKHDCARPR</sequence>
<accession>A0ABY7GAR3</accession>
<evidence type="ECO:0000256" key="1">
    <source>
        <dbReference type="SAM" id="SignalP"/>
    </source>
</evidence>
<feature type="signal peptide" evidence="1">
    <location>
        <begin position="1"/>
        <end position="21"/>
    </location>
</feature>
<protein>
    <submittedName>
        <fullName evidence="2">Uncharacterized protein</fullName>
    </submittedName>
</protein>
<dbReference type="Proteomes" id="UP001164746">
    <property type="component" value="Chromosome 17"/>
</dbReference>
<keyword evidence="1" id="KW-0732">Signal</keyword>
<evidence type="ECO:0000313" key="3">
    <source>
        <dbReference type="Proteomes" id="UP001164746"/>
    </source>
</evidence>
<feature type="chain" id="PRO_5046998301" evidence="1">
    <location>
        <begin position="22"/>
        <end position="142"/>
    </location>
</feature>
<evidence type="ECO:0000313" key="2">
    <source>
        <dbReference type="EMBL" id="WAR31505.1"/>
    </source>
</evidence>
<gene>
    <name evidence="2" type="ORF">MAR_034047</name>
</gene>
<proteinExistence type="predicted"/>
<organism evidence="2 3">
    <name type="scientific">Mya arenaria</name>
    <name type="common">Soft-shell clam</name>
    <dbReference type="NCBI Taxonomy" id="6604"/>
    <lineage>
        <taxon>Eukaryota</taxon>
        <taxon>Metazoa</taxon>
        <taxon>Spiralia</taxon>
        <taxon>Lophotrochozoa</taxon>
        <taxon>Mollusca</taxon>
        <taxon>Bivalvia</taxon>
        <taxon>Autobranchia</taxon>
        <taxon>Heteroconchia</taxon>
        <taxon>Euheterodonta</taxon>
        <taxon>Imparidentia</taxon>
        <taxon>Neoheterodontei</taxon>
        <taxon>Myida</taxon>
        <taxon>Myoidea</taxon>
        <taxon>Myidae</taxon>
        <taxon>Mya</taxon>
    </lineage>
</organism>
<reference evidence="2" key="1">
    <citation type="submission" date="2022-11" db="EMBL/GenBank/DDBJ databases">
        <title>Centuries of genome instability and evolution in soft-shell clam transmissible cancer (bioRxiv).</title>
        <authorList>
            <person name="Hart S.F.M."/>
            <person name="Yonemitsu M.A."/>
            <person name="Giersch R.M."/>
            <person name="Beal B.F."/>
            <person name="Arriagada G."/>
            <person name="Davis B.W."/>
            <person name="Ostrander E.A."/>
            <person name="Goff S.P."/>
            <person name="Metzger M.J."/>
        </authorList>
    </citation>
    <scope>NUCLEOTIDE SEQUENCE</scope>
    <source>
        <strain evidence="2">MELC-2E11</strain>
        <tissue evidence="2">Siphon/mantle</tissue>
    </source>
</reference>